<evidence type="ECO:0000313" key="1">
    <source>
        <dbReference type="EMBL" id="KAJ4327544.1"/>
    </source>
</evidence>
<name>A0A9W9BTS0_9HYPO</name>
<accession>A0A9W9BTS0</accession>
<dbReference type="Proteomes" id="UP001140502">
    <property type="component" value="Unassembled WGS sequence"/>
</dbReference>
<dbReference type="EMBL" id="JAPEUR010000023">
    <property type="protein sequence ID" value="KAJ4327544.1"/>
    <property type="molecule type" value="Genomic_DNA"/>
</dbReference>
<sequence>MQKLPPEIIRHIFNDLPHSSLKPLRLCWRFLEPFVLPSLFHTVKVNFAEKHIKRLQGIALSPHLAPLVRQLIWITSGTRDTHDDLHGHVNTWTSHQNYIKEFRHQFFLCVDAMPNLHTFASELGPPDLDPKRDEIDGLVYALWPAMCRPQSRITSFRCQDPLNYMKWLNYEYLQAEAGKHTELPAWLTVKPLRHVFAMFRHGPDVALPQCRRYLTYPDFSEPPMTPQPSSMGWEDPLGKLLRLDLRADSAGGYWTPAYTAEAMLRYFLTQAVSIRELSLRFRPTGTYSRPRTDSKWMSIAILTCRWEFLHTVSITFAVLPNPKFFLQFMENHAATLKHILLHQCSSDKDVVGIIRGAAKSKTVRLHRFLVFPSYQGKLEAQKPRIIPERQVLDFINNKHYPPSDPFDEWMPSRCCNWGTVAQKAASIYEEWPDNGMHFICRKCLD</sequence>
<proteinExistence type="predicted"/>
<dbReference type="AlphaFoldDB" id="A0A9W9BTS0"/>
<protein>
    <recommendedName>
        <fullName evidence="3">F-box domain-containing protein</fullName>
    </recommendedName>
</protein>
<organism evidence="1 2">
    <name type="scientific">Fusarium piperis</name>
    <dbReference type="NCBI Taxonomy" id="1435070"/>
    <lineage>
        <taxon>Eukaryota</taxon>
        <taxon>Fungi</taxon>
        <taxon>Dikarya</taxon>
        <taxon>Ascomycota</taxon>
        <taxon>Pezizomycotina</taxon>
        <taxon>Sordariomycetes</taxon>
        <taxon>Hypocreomycetidae</taxon>
        <taxon>Hypocreales</taxon>
        <taxon>Nectriaceae</taxon>
        <taxon>Fusarium</taxon>
        <taxon>Fusarium solani species complex</taxon>
    </lineage>
</organism>
<keyword evidence="2" id="KW-1185">Reference proteome</keyword>
<evidence type="ECO:0000313" key="2">
    <source>
        <dbReference type="Proteomes" id="UP001140502"/>
    </source>
</evidence>
<dbReference type="OrthoDB" id="5055179at2759"/>
<comment type="caution">
    <text evidence="1">The sequence shown here is derived from an EMBL/GenBank/DDBJ whole genome shotgun (WGS) entry which is preliminary data.</text>
</comment>
<reference evidence="1" key="1">
    <citation type="submission" date="2022-10" db="EMBL/GenBank/DDBJ databases">
        <title>Tapping the CABI collections for fungal endophytes: first genome assemblies for Collariella, Neodidymelliopsis, Ascochyta clinopodiicola, Didymella pomorum, Didymosphaeria variabile, Neocosmospora piperis and Neocucurbitaria cava.</title>
        <authorList>
            <person name="Hill R."/>
        </authorList>
    </citation>
    <scope>NUCLEOTIDE SEQUENCE</scope>
    <source>
        <strain evidence="1">IMI 366586</strain>
    </source>
</reference>
<gene>
    <name evidence="1" type="ORF">N0V84_002072</name>
</gene>
<evidence type="ECO:0008006" key="3">
    <source>
        <dbReference type="Google" id="ProtNLM"/>
    </source>
</evidence>